<dbReference type="FunFam" id="3.40.50.300:FF:000127">
    <property type="entry name" value="Ribose import ATP-binding protein RbsA"/>
    <property type="match status" value="1"/>
</dbReference>
<dbReference type="PANTHER" id="PTHR43790">
    <property type="entry name" value="CARBOHYDRATE TRANSPORT ATP-BINDING PROTEIN MG119-RELATED"/>
    <property type="match status" value="1"/>
</dbReference>
<dbReference type="CDD" id="cd03216">
    <property type="entry name" value="ABC_Carb_Monos_I"/>
    <property type="match status" value="1"/>
</dbReference>
<evidence type="ECO:0000256" key="6">
    <source>
        <dbReference type="ARBA" id="ARBA00022741"/>
    </source>
</evidence>
<evidence type="ECO:0000259" key="10">
    <source>
        <dbReference type="PROSITE" id="PS50893"/>
    </source>
</evidence>
<evidence type="ECO:0000256" key="8">
    <source>
        <dbReference type="ARBA" id="ARBA00022967"/>
    </source>
</evidence>
<keyword evidence="6" id="KW-0547">Nucleotide-binding</keyword>
<keyword evidence="3" id="KW-0813">Transport</keyword>
<keyword evidence="4" id="KW-1003">Cell membrane</keyword>
<dbReference type="Gene3D" id="3.40.50.300">
    <property type="entry name" value="P-loop containing nucleotide triphosphate hydrolases"/>
    <property type="match status" value="2"/>
</dbReference>
<proteinExistence type="inferred from homology"/>
<dbReference type="InterPro" id="IPR027417">
    <property type="entry name" value="P-loop_NTPase"/>
</dbReference>
<dbReference type="InterPro" id="IPR003439">
    <property type="entry name" value="ABC_transporter-like_ATP-bd"/>
</dbReference>
<keyword evidence="8" id="KW-1278">Translocase</keyword>
<dbReference type="InterPro" id="IPR050107">
    <property type="entry name" value="ABC_carbohydrate_import_ATPase"/>
</dbReference>
<dbReference type="SMART" id="SM00382">
    <property type="entry name" value="AAA"/>
    <property type="match status" value="2"/>
</dbReference>
<dbReference type="InterPro" id="IPR017871">
    <property type="entry name" value="ABC_transporter-like_CS"/>
</dbReference>
<protein>
    <recommendedName>
        <fullName evidence="10">ABC transporter domain-containing protein</fullName>
    </recommendedName>
</protein>
<dbReference type="AlphaFoldDB" id="A0A0F9XSU3"/>
<evidence type="ECO:0000256" key="9">
    <source>
        <dbReference type="ARBA" id="ARBA00023136"/>
    </source>
</evidence>
<comment type="similarity">
    <text evidence="2">Belongs to the ABC transporter superfamily.</text>
</comment>
<keyword evidence="9" id="KW-0472">Membrane</keyword>
<evidence type="ECO:0000256" key="3">
    <source>
        <dbReference type="ARBA" id="ARBA00022448"/>
    </source>
</evidence>
<dbReference type="SUPFAM" id="SSF52540">
    <property type="entry name" value="P-loop containing nucleoside triphosphate hydrolases"/>
    <property type="match status" value="2"/>
</dbReference>
<comment type="caution">
    <text evidence="11">The sequence shown here is derived from an EMBL/GenBank/DDBJ whole genome shotgun (WGS) entry which is preliminary data.</text>
</comment>
<keyword evidence="5" id="KW-0677">Repeat</keyword>
<dbReference type="Pfam" id="PF00005">
    <property type="entry name" value="ABC_tran"/>
    <property type="match status" value="2"/>
</dbReference>
<evidence type="ECO:0000256" key="1">
    <source>
        <dbReference type="ARBA" id="ARBA00004202"/>
    </source>
</evidence>
<feature type="domain" description="ABC transporter" evidence="10">
    <location>
        <begin position="269"/>
        <end position="516"/>
    </location>
</feature>
<comment type="subcellular location">
    <subcellularLocation>
        <location evidence="1">Cell membrane</location>
        <topology evidence="1">Peripheral membrane protein</topology>
    </subcellularLocation>
</comment>
<dbReference type="PROSITE" id="PS50893">
    <property type="entry name" value="ABC_TRANSPORTER_2"/>
    <property type="match status" value="2"/>
</dbReference>
<sequence>MSTATQTERQETAAPAIELKGISKAFGPVQANKDISIRVMPGTIHGIIGENGAGKSTLMSILYGFYKADKGDIFIAGKKTDIPDSQAAIAAGIGMVFQHFKLVENFTVLENIILGAEDGRLLKPSLAKARKSLLKLADDYGLKVDPDALVQDIGVGMQQRVEILKALYRQADILILDEPTGVLTPAEADQLFRILGRLRSEGKTIILITHKLREIMETTDTVSVMRRGQMTATVKTAETSPAELAELMVGRKVLLRVDKKPAAPGPVILDIEGLRVVDEKGVERLRGIDLQVRAGEILGVAGVAGNGQSELLEVLGGYRTGKGSVRVNGTALDLTGNKSDGQSRRNHGIAHVPEDRQREGLIMDYQAWENTAFGYHKDPAYRSGLLMDNAAIKADTVEKMERFDVRPPNPKLAAKNFSGGNQQKIVLAREIERNPDLLLIGQPTRGVDIGAIEFIHEQIVALRDQGKAILLVSVELEEILALSDRVAVMFDGQVMGIRDASQTDEKELGLLMAGITDTDAPHSIEEIEDNLAHAGGDPHKEV</sequence>
<dbReference type="InterPro" id="IPR003593">
    <property type="entry name" value="AAA+_ATPase"/>
</dbReference>
<evidence type="ECO:0000256" key="5">
    <source>
        <dbReference type="ARBA" id="ARBA00022737"/>
    </source>
</evidence>
<accession>A0A0F9XSU3</accession>
<dbReference type="FunFam" id="3.40.50.300:FF:001390">
    <property type="entry name" value="ABC transporter, ATP-binding protein"/>
    <property type="match status" value="1"/>
</dbReference>
<reference evidence="11" key="1">
    <citation type="journal article" date="2015" name="Nature">
        <title>Complex archaea that bridge the gap between prokaryotes and eukaryotes.</title>
        <authorList>
            <person name="Spang A."/>
            <person name="Saw J.H."/>
            <person name="Jorgensen S.L."/>
            <person name="Zaremba-Niedzwiedzka K."/>
            <person name="Martijn J."/>
            <person name="Lind A.E."/>
            <person name="van Eijk R."/>
            <person name="Schleper C."/>
            <person name="Guy L."/>
            <person name="Ettema T.J."/>
        </authorList>
    </citation>
    <scope>NUCLEOTIDE SEQUENCE</scope>
</reference>
<name>A0A0F9XSU3_9ZZZZ</name>
<dbReference type="CDD" id="cd03215">
    <property type="entry name" value="ABC_Carb_Monos_II"/>
    <property type="match status" value="1"/>
</dbReference>
<dbReference type="PROSITE" id="PS00211">
    <property type="entry name" value="ABC_TRANSPORTER_1"/>
    <property type="match status" value="1"/>
</dbReference>
<evidence type="ECO:0000256" key="4">
    <source>
        <dbReference type="ARBA" id="ARBA00022475"/>
    </source>
</evidence>
<evidence type="ECO:0000256" key="2">
    <source>
        <dbReference type="ARBA" id="ARBA00005417"/>
    </source>
</evidence>
<dbReference type="GO" id="GO:0016887">
    <property type="term" value="F:ATP hydrolysis activity"/>
    <property type="evidence" value="ECO:0007669"/>
    <property type="project" value="InterPro"/>
</dbReference>
<evidence type="ECO:0000313" key="11">
    <source>
        <dbReference type="EMBL" id="KKO02597.1"/>
    </source>
</evidence>
<dbReference type="GO" id="GO:0005886">
    <property type="term" value="C:plasma membrane"/>
    <property type="evidence" value="ECO:0007669"/>
    <property type="project" value="UniProtKB-SubCell"/>
</dbReference>
<dbReference type="PANTHER" id="PTHR43790:SF4">
    <property type="entry name" value="GUANOSINE IMPORT ATP-BINDING PROTEIN NUPO"/>
    <property type="match status" value="1"/>
</dbReference>
<gene>
    <name evidence="11" type="ORF">LCGC14_0105530</name>
</gene>
<organism evidence="11">
    <name type="scientific">marine sediment metagenome</name>
    <dbReference type="NCBI Taxonomy" id="412755"/>
    <lineage>
        <taxon>unclassified sequences</taxon>
        <taxon>metagenomes</taxon>
        <taxon>ecological metagenomes</taxon>
    </lineage>
</organism>
<dbReference type="EMBL" id="LAZR01000030">
    <property type="protein sequence ID" value="KKO02597.1"/>
    <property type="molecule type" value="Genomic_DNA"/>
</dbReference>
<evidence type="ECO:0000256" key="7">
    <source>
        <dbReference type="ARBA" id="ARBA00022840"/>
    </source>
</evidence>
<dbReference type="GO" id="GO:0005524">
    <property type="term" value="F:ATP binding"/>
    <property type="evidence" value="ECO:0007669"/>
    <property type="project" value="UniProtKB-KW"/>
</dbReference>
<keyword evidence="7" id="KW-0067">ATP-binding</keyword>
<feature type="domain" description="ABC transporter" evidence="10">
    <location>
        <begin position="17"/>
        <end position="252"/>
    </location>
</feature>